<organism evidence="8 9">
    <name type="scientific">Jimgerdemannia flammicorona</name>
    <dbReference type="NCBI Taxonomy" id="994334"/>
    <lineage>
        <taxon>Eukaryota</taxon>
        <taxon>Fungi</taxon>
        <taxon>Fungi incertae sedis</taxon>
        <taxon>Mucoromycota</taxon>
        <taxon>Mucoromycotina</taxon>
        <taxon>Endogonomycetes</taxon>
        <taxon>Endogonales</taxon>
        <taxon>Endogonaceae</taxon>
        <taxon>Jimgerdemannia</taxon>
    </lineage>
</organism>
<gene>
    <name evidence="8" type="ORF">BC938DRAFT_480784</name>
</gene>
<comment type="caution">
    <text evidence="8">The sequence shown here is derived from an EMBL/GenBank/DDBJ whole genome shotgun (WGS) entry which is preliminary data.</text>
</comment>
<evidence type="ECO:0000256" key="6">
    <source>
        <dbReference type="SAM" id="MobiDB-lite"/>
    </source>
</evidence>
<dbReference type="AlphaFoldDB" id="A0A433QIE9"/>
<dbReference type="GO" id="GO:0022857">
    <property type="term" value="F:transmembrane transporter activity"/>
    <property type="evidence" value="ECO:0007669"/>
    <property type="project" value="TreeGrafter"/>
</dbReference>
<dbReference type="PANTHER" id="PTHR23501:SF191">
    <property type="entry name" value="VACUOLAR BASIC AMINO ACID TRANSPORTER 4"/>
    <property type="match status" value="1"/>
</dbReference>
<feature type="transmembrane region" description="Helical" evidence="7">
    <location>
        <begin position="179"/>
        <end position="199"/>
    </location>
</feature>
<sequence length="207" mass="22875">MSPQQNNNVVKLQPRRHRHESTVVELSSIGSTDKELVIEESAKLAENRRSMKEIILCSWDFRWCRTGQHLRIHGHTSHRPRLQLTGPSVMGGNHLLGHLRELPGDLEQVLRHGWPPRSPLWWPALCGASVSIQMPIVGRAVQGIGGAALFAMVNVVLADVLPLRGVIRGDSATTSGLRFLPATIVSTVVSLSASFLISYTSRYRPTI</sequence>
<feature type="transmembrane region" description="Helical" evidence="7">
    <location>
        <begin position="144"/>
        <end position="167"/>
    </location>
</feature>
<keyword evidence="2" id="KW-0813">Transport</keyword>
<evidence type="ECO:0000256" key="7">
    <source>
        <dbReference type="SAM" id="Phobius"/>
    </source>
</evidence>
<keyword evidence="5 7" id="KW-0472">Membrane</keyword>
<comment type="subcellular location">
    <subcellularLocation>
        <location evidence="1">Endomembrane system</location>
        <topology evidence="1">Multi-pass membrane protein</topology>
    </subcellularLocation>
</comment>
<feature type="compositionally biased region" description="Polar residues" evidence="6">
    <location>
        <begin position="1"/>
        <end position="10"/>
    </location>
</feature>
<keyword evidence="4 7" id="KW-1133">Transmembrane helix</keyword>
<evidence type="ECO:0000256" key="5">
    <source>
        <dbReference type="ARBA" id="ARBA00023136"/>
    </source>
</evidence>
<dbReference type="PANTHER" id="PTHR23501">
    <property type="entry name" value="MAJOR FACILITATOR SUPERFAMILY"/>
    <property type="match status" value="1"/>
</dbReference>
<dbReference type="GO" id="GO:0012505">
    <property type="term" value="C:endomembrane system"/>
    <property type="evidence" value="ECO:0007669"/>
    <property type="project" value="UniProtKB-SubCell"/>
</dbReference>
<keyword evidence="9" id="KW-1185">Reference proteome</keyword>
<evidence type="ECO:0000256" key="1">
    <source>
        <dbReference type="ARBA" id="ARBA00004127"/>
    </source>
</evidence>
<evidence type="ECO:0000256" key="3">
    <source>
        <dbReference type="ARBA" id="ARBA00022692"/>
    </source>
</evidence>
<evidence type="ECO:0000313" key="8">
    <source>
        <dbReference type="EMBL" id="RUS29331.1"/>
    </source>
</evidence>
<feature type="region of interest" description="Disordered" evidence="6">
    <location>
        <begin position="1"/>
        <end position="25"/>
    </location>
</feature>
<evidence type="ECO:0000313" key="9">
    <source>
        <dbReference type="Proteomes" id="UP000274822"/>
    </source>
</evidence>
<dbReference type="Proteomes" id="UP000274822">
    <property type="component" value="Unassembled WGS sequence"/>
</dbReference>
<proteinExistence type="predicted"/>
<protein>
    <recommendedName>
        <fullName evidence="10">Major facilitator superfamily (MFS) profile domain-containing protein</fullName>
    </recommendedName>
</protein>
<keyword evidence="3 7" id="KW-0812">Transmembrane</keyword>
<reference evidence="8 9" key="1">
    <citation type="journal article" date="2018" name="New Phytol.">
        <title>Phylogenomics of Endogonaceae and evolution of mycorrhizas within Mucoromycota.</title>
        <authorList>
            <person name="Chang Y."/>
            <person name="Desiro A."/>
            <person name="Na H."/>
            <person name="Sandor L."/>
            <person name="Lipzen A."/>
            <person name="Clum A."/>
            <person name="Barry K."/>
            <person name="Grigoriev I.V."/>
            <person name="Martin F.M."/>
            <person name="Stajich J.E."/>
            <person name="Smith M.E."/>
            <person name="Bonito G."/>
            <person name="Spatafora J.W."/>
        </authorList>
    </citation>
    <scope>NUCLEOTIDE SEQUENCE [LARGE SCALE GENOMIC DNA]</scope>
    <source>
        <strain evidence="8 9">AD002</strain>
    </source>
</reference>
<evidence type="ECO:0000256" key="4">
    <source>
        <dbReference type="ARBA" id="ARBA00022989"/>
    </source>
</evidence>
<evidence type="ECO:0000256" key="2">
    <source>
        <dbReference type="ARBA" id="ARBA00022448"/>
    </source>
</evidence>
<dbReference type="GO" id="GO:0005886">
    <property type="term" value="C:plasma membrane"/>
    <property type="evidence" value="ECO:0007669"/>
    <property type="project" value="TreeGrafter"/>
</dbReference>
<dbReference type="EMBL" id="RBNJ01005297">
    <property type="protein sequence ID" value="RUS29331.1"/>
    <property type="molecule type" value="Genomic_DNA"/>
</dbReference>
<accession>A0A433QIE9</accession>
<name>A0A433QIE9_9FUNG</name>
<evidence type="ECO:0008006" key="10">
    <source>
        <dbReference type="Google" id="ProtNLM"/>
    </source>
</evidence>